<dbReference type="GO" id="GO:0015986">
    <property type="term" value="P:proton motive force-driven ATP synthesis"/>
    <property type="evidence" value="ECO:0007669"/>
    <property type="project" value="InterPro"/>
</dbReference>
<keyword evidence="9 12" id="KW-0496">Mitochondrion</keyword>
<dbReference type="Pfam" id="PF00895">
    <property type="entry name" value="ATP-synt_8"/>
    <property type="match status" value="1"/>
</dbReference>
<keyword evidence="8 12" id="KW-0406">Ion transport</keyword>
<organism evidence="14">
    <name type="scientific">Dibamus novaeguineae</name>
    <dbReference type="NCBI Taxonomy" id="266055"/>
    <lineage>
        <taxon>Eukaryota</taxon>
        <taxon>Metazoa</taxon>
        <taxon>Chordata</taxon>
        <taxon>Craniata</taxon>
        <taxon>Vertebrata</taxon>
        <taxon>Euteleostomi</taxon>
        <taxon>Lepidosauria</taxon>
        <taxon>Squamata</taxon>
        <taxon>Dibamidae</taxon>
        <taxon>Dibamus</taxon>
    </lineage>
</organism>
<feature type="transmembrane region" description="Helical" evidence="13">
    <location>
        <begin position="6"/>
        <end position="24"/>
    </location>
</feature>
<evidence type="ECO:0000256" key="12">
    <source>
        <dbReference type="RuleBase" id="RU003661"/>
    </source>
</evidence>
<dbReference type="PANTHER" id="PTHR39937:SF1">
    <property type="entry name" value="ATP SYNTHASE PROTEIN 8"/>
    <property type="match status" value="1"/>
</dbReference>
<dbReference type="GO" id="GO:0031966">
    <property type="term" value="C:mitochondrial membrane"/>
    <property type="evidence" value="ECO:0007669"/>
    <property type="project" value="UniProtKB-SubCell"/>
</dbReference>
<dbReference type="AlphaFoldDB" id="C6FGQ9"/>
<comment type="similarity">
    <text evidence="2 12">Belongs to the ATPase protein 8 family.</text>
</comment>
<name>C6FGQ9_9SAUR</name>
<dbReference type="PANTHER" id="PTHR39937">
    <property type="entry name" value="ATP SYNTHASE PROTEIN 8"/>
    <property type="match status" value="1"/>
</dbReference>
<evidence type="ECO:0000256" key="9">
    <source>
        <dbReference type="ARBA" id="ARBA00023128"/>
    </source>
</evidence>
<keyword evidence="4 12" id="KW-0138">CF(0)</keyword>
<evidence type="ECO:0000256" key="10">
    <source>
        <dbReference type="ARBA" id="ARBA00023136"/>
    </source>
</evidence>
<dbReference type="InterPro" id="IPR001421">
    <property type="entry name" value="ATP8_metazoa"/>
</dbReference>
<evidence type="ECO:0000313" key="14">
    <source>
        <dbReference type="EMBL" id="ACH99447.1"/>
    </source>
</evidence>
<evidence type="ECO:0000256" key="6">
    <source>
        <dbReference type="ARBA" id="ARBA00022781"/>
    </source>
</evidence>
<sequence length="55" mass="6426">MPQLNPSPWLFIFLLSWSMLLLVLKTKTLQLTPHNTPSLPNQQTLATAPWNWPWI</sequence>
<evidence type="ECO:0000256" key="4">
    <source>
        <dbReference type="ARBA" id="ARBA00022547"/>
    </source>
</evidence>
<gene>
    <name evidence="14" type="primary">ATP8</name>
</gene>
<keyword evidence="3 12" id="KW-0813">Transport</keyword>
<protein>
    <recommendedName>
        <fullName evidence="12">ATP synthase complex subunit 8</fullName>
    </recommendedName>
</protein>
<keyword evidence="6 12" id="KW-0375">Hydrogen ion transport</keyword>
<evidence type="ECO:0000256" key="7">
    <source>
        <dbReference type="ARBA" id="ARBA00022989"/>
    </source>
</evidence>
<geneLocation type="mitochondrion" evidence="14"/>
<keyword evidence="10 13" id="KW-0472">Membrane</keyword>
<dbReference type="GO" id="GO:0045259">
    <property type="term" value="C:proton-transporting ATP synthase complex"/>
    <property type="evidence" value="ECO:0007669"/>
    <property type="project" value="UniProtKB-KW"/>
</dbReference>
<keyword evidence="11" id="KW-0066">ATP synthesis</keyword>
<dbReference type="GO" id="GO:0015078">
    <property type="term" value="F:proton transmembrane transporter activity"/>
    <property type="evidence" value="ECO:0007669"/>
    <property type="project" value="InterPro"/>
</dbReference>
<comment type="subcellular location">
    <subcellularLocation>
        <location evidence="1 12">Mitochondrion membrane</location>
        <topology evidence="1 12">Single-pass membrane protein</topology>
    </subcellularLocation>
</comment>
<dbReference type="InterPro" id="IPR050635">
    <property type="entry name" value="ATPase_protein_8"/>
</dbReference>
<evidence type="ECO:0000256" key="5">
    <source>
        <dbReference type="ARBA" id="ARBA00022692"/>
    </source>
</evidence>
<accession>C6FGQ9</accession>
<keyword evidence="7 13" id="KW-1133">Transmembrane helix</keyword>
<evidence type="ECO:0000256" key="13">
    <source>
        <dbReference type="SAM" id="Phobius"/>
    </source>
</evidence>
<keyword evidence="5 12" id="KW-0812">Transmembrane</keyword>
<evidence type="ECO:0000256" key="11">
    <source>
        <dbReference type="ARBA" id="ARBA00023310"/>
    </source>
</evidence>
<evidence type="ECO:0000256" key="8">
    <source>
        <dbReference type="ARBA" id="ARBA00023065"/>
    </source>
</evidence>
<evidence type="ECO:0000256" key="1">
    <source>
        <dbReference type="ARBA" id="ARBA00004304"/>
    </source>
</evidence>
<evidence type="ECO:0000256" key="3">
    <source>
        <dbReference type="ARBA" id="ARBA00022448"/>
    </source>
</evidence>
<evidence type="ECO:0000256" key="2">
    <source>
        <dbReference type="ARBA" id="ARBA00008892"/>
    </source>
</evidence>
<proteinExistence type="inferred from homology"/>
<reference evidence="14" key="1">
    <citation type="journal article" date="2009" name="Mol. Phylogenet. Evol.">
        <title>Examining the utility of categorical models and alleviating artifacts in phylogenetic reconstruction of the Squamata (Reptilia).</title>
        <authorList>
            <person name="Douglas D.A."/>
            <person name="Arnason U."/>
        </authorList>
    </citation>
    <scope>NUCLEOTIDE SEQUENCE</scope>
</reference>
<dbReference type="EMBL" id="FJ195390">
    <property type="protein sequence ID" value="ACH99447.1"/>
    <property type="molecule type" value="Genomic_DNA"/>
</dbReference>